<comment type="caution">
    <text evidence="2">The sequence shown here is derived from an EMBL/GenBank/DDBJ whole genome shotgun (WGS) entry which is preliminary data.</text>
</comment>
<evidence type="ECO:0000259" key="1">
    <source>
        <dbReference type="PROSITE" id="PS50144"/>
    </source>
</evidence>
<dbReference type="Gene3D" id="2.60.210.10">
    <property type="entry name" value="Apoptosis, Tumor Necrosis Factor Receptor Associated Protein 2, Chain A"/>
    <property type="match status" value="1"/>
</dbReference>
<evidence type="ECO:0000313" key="2">
    <source>
        <dbReference type="EMBL" id="RXH71736.1"/>
    </source>
</evidence>
<keyword evidence="3" id="KW-1185">Reference proteome</keyword>
<evidence type="ECO:0000313" key="3">
    <source>
        <dbReference type="Proteomes" id="UP000290289"/>
    </source>
</evidence>
<organism evidence="2 3">
    <name type="scientific">Malus domestica</name>
    <name type="common">Apple</name>
    <name type="synonym">Pyrus malus</name>
    <dbReference type="NCBI Taxonomy" id="3750"/>
    <lineage>
        <taxon>Eukaryota</taxon>
        <taxon>Viridiplantae</taxon>
        <taxon>Streptophyta</taxon>
        <taxon>Embryophyta</taxon>
        <taxon>Tracheophyta</taxon>
        <taxon>Spermatophyta</taxon>
        <taxon>Magnoliopsida</taxon>
        <taxon>eudicotyledons</taxon>
        <taxon>Gunneridae</taxon>
        <taxon>Pentapetalae</taxon>
        <taxon>rosids</taxon>
        <taxon>fabids</taxon>
        <taxon>Rosales</taxon>
        <taxon>Rosaceae</taxon>
        <taxon>Amygdaloideae</taxon>
        <taxon>Maleae</taxon>
        <taxon>Malus</taxon>
    </lineage>
</organism>
<reference evidence="2 3" key="1">
    <citation type="submission" date="2018-10" db="EMBL/GenBank/DDBJ databases">
        <title>A high-quality apple genome assembly.</title>
        <authorList>
            <person name="Hu J."/>
        </authorList>
    </citation>
    <scope>NUCLEOTIDE SEQUENCE [LARGE SCALE GENOMIC DNA]</scope>
    <source>
        <strain evidence="3">cv. HFTH1</strain>
        <tissue evidence="2">Young leaf</tissue>
    </source>
</reference>
<accession>A0A498HJT7</accession>
<name>A0A498HJT7_MALDO</name>
<sequence>MMKIVLYPKGNSDRKGTHISLFLALADPETLPPRSKTCVEFSLRIVYRMNRKTNHCQKGCLVETEVTVHGNSQVV</sequence>
<protein>
    <recommendedName>
        <fullName evidence="1">MATH domain-containing protein</fullName>
    </recommendedName>
</protein>
<dbReference type="SUPFAM" id="SSF49599">
    <property type="entry name" value="TRAF domain-like"/>
    <property type="match status" value="1"/>
</dbReference>
<proteinExistence type="predicted"/>
<dbReference type="InterPro" id="IPR008974">
    <property type="entry name" value="TRAF-like"/>
</dbReference>
<dbReference type="Proteomes" id="UP000290289">
    <property type="component" value="Chromosome 16"/>
</dbReference>
<dbReference type="CDD" id="cd00121">
    <property type="entry name" value="MATH"/>
    <property type="match status" value="1"/>
</dbReference>
<dbReference type="EMBL" id="RDQH01000342">
    <property type="protein sequence ID" value="RXH71736.1"/>
    <property type="molecule type" value="Genomic_DNA"/>
</dbReference>
<feature type="domain" description="MATH" evidence="1">
    <location>
        <begin position="1"/>
        <end position="75"/>
    </location>
</feature>
<dbReference type="AlphaFoldDB" id="A0A498HJT7"/>
<dbReference type="Pfam" id="PF22486">
    <property type="entry name" value="MATH_2"/>
    <property type="match status" value="1"/>
</dbReference>
<dbReference type="STRING" id="3750.A0A498HJT7"/>
<dbReference type="PROSITE" id="PS50144">
    <property type="entry name" value="MATH"/>
    <property type="match status" value="1"/>
</dbReference>
<dbReference type="InterPro" id="IPR002083">
    <property type="entry name" value="MATH/TRAF_dom"/>
</dbReference>
<gene>
    <name evidence="2" type="ORF">DVH24_025237</name>
</gene>